<organism evidence="3 4">
    <name type="scientific">Zhouia spongiae</name>
    <dbReference type="NCBI Taxonomy" id="2202721"/>
    <lineage>
        <taxon>Bacteria</taxon>
        <taxon>Pseudomonadati</taxon>
        <taxon>Bacteroidota</taxon>
        <taxon>Flavobacteriia</taxon>
        <taxon>Flavobacteriales</taxon>
        <taxon>Flavobacteriaceae</taxon>
        <taxon>Zhouia</taxon>
    </lineage>
</organism>
<dbReference type="RefSeq" id="WP_242937289.1">
    <property type="nucleotide sequence ID" value="NZ_CP094326.1"/>
</dbReference>
<dbReference type="SUPFAM" id="SSF47226">
    <property type="entry name" value="Histidine-containing phosphotransfer domain, HPT domain"/>
    <property type="match status" value="1"/>
</dbReference>
<evidence type="ECO:0000259" key="2">
    <source>
        <dbReference type="PROSITE" id="PS50894"/>
    </source>
</evidence>
<accession>A0ABY3YN01</accession>
<feature type="modified residue" description="Phosphohistidine" evidence="1">
    <location>
        <position position="55"/>
    </location>
</feature>
<evidence type="ECO:0000256" key="1">
    <source>
        <dbReference type="PROSITE-ProRule" id="PRU00110"/>
    </source>
</evidence>
<evidence type="ECO:0000313" key="4">
    <source>
        <dbReference type="Proteomes" id="UP000829476"/>
    </source>
</evidence>
<dbReference type="Pfam" id="PF01627">
    <property type="entry name" value="Hpt"/>
    <property type="match status" value="1"/>
</dbReference>
<evidence type="ECO:0000313" key="3">
    <source>
        <dbReference type="EMBL" id="UNY98886.1"/>
    </source>
</evidence>
<keyword evidence="1" id="KW-0597">Phosphoprotein</keyword>
<dbReference type="InterPro" id="IPR008207">
    <property type="entry name" value="Sig_transdc_His_kin_Hpt_dom"/>
</dbReference>
<dbReference type="PROSITE" id="PS50894">
    <property type="entry name" value="HPT"/>
    <property type="match status" value="1"/>
</dbReference>
<keyword evidence="4" id="KW-1185">Reference proteome</keyword>
<dbReference type="EMBL" id="CP094326">
    <property type="protein sequence ID" value="UNY98886.1"/>
    <property type="molecule type" value="Genomic_DNA"/>
</dbReference>
<dbReference type="InterPro" id="IPR036641">
    <property type="entry name" value="HPT_dom_sf"/>
</dbReference>
<reference evidence="3 4" key="1">
    <citation type="journal article" date="2018" name="Int. J. Syst. Evol. Microbiol.">
        <title>Zhouia spongiae sp. nov., isolated from a marine sponge.</title>
        <authorList>
            <person name="Zhuang L."/>
            <person name="Lin B."/>
            <person name="Qin F."/>
            <person name="Luo L."/>
        </authorList>
    </citation>
    <scope>NUCLEOTIDE SEQUENCE [LARGE SCALE GENOMIC DNA]</scope>
    <source>
        <strain evidence="3 4">HN-Y44</strain>
    </source>
</reference>
<gene>
    <name evidence="3" type="ORF">MQE36_00685</name>
</gene>
<dbReference type="Gene3D" id="1.20.120.160">
    <property type="entry name" value="HPT domain"/>
    <property type="match status" value="1"/>
</dbReference>
<protein>
    <submittedName>
        <fullName evidence="3">Hpt domain-containing protein</fullName>
    </submittedName>
</protein>
<feature type="domain" description="HPt" evidence="2">
    <location>
        <begin position="16"/>
        <end position="113"/>
    </location>
</feature>
<proteinExistence type="predicted"/>
<dbReference type="Proteomes" id="UP000829476">
    <property type="component" value="Chromosome"/>
</dbReference>
<sequence>MMKYQLNKLNELAAGDQEFIETIVVAFLEEVPQDLNELKLAIGQGDFESIYQYAHKLKPNLDLLGMEFAKNSILTIENEAKGGRDINLIKSLMPDAANYVDEAIIELKKDFNL</sequence>
<name>A0ABY3YN01_9FLAO</name>